<proteinExistence type="predicted"/>
<reference evidence="2" key="1">
    <citation type="submission" date="2014-01" db="EMBL/GenBank/DDBJ databases">
        <title>Complete genome sequence of novel bacteriophage BMBTP3 with a mosaic organization.</title>
        <authorList>
            <person name="Zhu L."/>
            <person name="Wang Y."/>
            <person name="Sun M."/>
        </authorList>
    </citation>
    <scope>NUCLEOTIDE SEQUENCE [LARGE SCALE GENOMIC DNA]</scope>
</reference>
<dbReference type="GeneID" id="26613741"/>
<accession>A0A0A7AQJ2</accession>
<name>A0A0A7AQJ2_9CAUD</name>
<evidence type="ECO:0000313" key="1">
    <source>
        <dbReference type="EMBL" id="AHJ86776.1"/>
    </source>
</evidence>
<keyword evidence="2" id="KW-1185">Reference proteome</keyword>
<organism evidence="1 2">
    <name type="scientific">Bacillus phage vB_BtS_BMBtp3</name>
    <dbReference type="NCBI Taxonomy" id="1445809"/>
    <lineage>
        <taxon>Viruses</taxon>
        <taxon>Duplodnaviria</taxon>
        <taxon>Heunggongvirae</taxon>
        <taxon>Uroviricota</taxon>
        <taxon>Caudoviricetes</taxon>
        <taxon>Waukeshavirus</taxon>
        <taxon>Waukeshavirus BMBtp3</taxon>
    </lineage>
</organism>
<protein>
    <submittedName>
        <fullName evidence="1">Uncharacterized protein</fullName>
    </submittedName>
</protein>
<dbReference type="KEGG" id="vg:26613741"/>
<sequence length="66" mass="7179">MKVSELIKHLQEIPNKDADVLVQYIIAAKKSDKVIPGMAKVDKILIPADGKYNSVCISAGAIEEDI</sequence>
<dbReference type="RefSeq" id="YP_009194045.1">
    <property type="nucleotide sequence ID" value="NC_028748.2"/>
</dbReference>
<evidence type="ECO:0000313" key="2">
    <source>
        <dbReference type="Proteomes" id="UP000031093"/>
    </source>
</evidence>
<dbReference type="Proteomes" id="UP000031093">
    <property type="component" value="Segment"/>
</dbReference>
<gene>
    <name evidence="1" type="ORF">BMBtpLA_71</name>
</gene>
<dbReference type="EMBL" id="KJ024807">
    <property type="protein sequence ID" value="AHJ86776.1"/>
    <property type="molecule type" value="Genomic_DNA"/>
</dbReference>